<feature type="region of interest" description="Disordered" evidence="1">
    <location>
        <begin position="1"/>
        <end position="24"/>
    </location>
</feature>
<dbReference type="EMBL" id="JAVYJV010000024">
    <property type="protein sequence ID" value="KAK4337582.1"/>
    <property type="molecule type" value="Genomic_DNA"/>
</dbReference>
<proteinExistence type="predicted"/>
<name>A0AAE1UNT1_9SOLA</name>
<sequence length="162" mass="19220">MSQSNMYQGNNIEEEEIDEEDMDDEEIDEEFYEAIYNSMMAIYAIMHVLNQFLNMMRGEYIERPLTRRRITSIGYDYIHQALNNDPTIFRQASNSIASDFMAKPRPIVPAKIRESTRFYPYFKITIAHHRLSWLVSIIKTKIQPETNRIRQSNQFSSSSYIN</sequence>
<gene>
    <name evidence="2" type="ORF">RND71_042069</name>
</gene>
<comment type="caution">
    <text evidence="2">The sequence shown here is derived from an EMBL/GenBank/DDBJ whole genome shotgun (WGS) entry which is preliminary data.</text>
</comment>
<keyword evidence="3" id="KW-1185">Reference proteome</keyword>
<feature type="compositionally biased region" description="Acidic residues" evidence="1">
    <location>
        <begin position="12"/>
        <end position="24"/>
    </location>
</feature>
<organism evidence="2 3">
    <name type="scientific">Anisodus tanguticus</name>
    <dbReference type="NCBI Taxonomy" id="243964"/>
    <lineage>
        <taxon>Eukaryota</taxon>
        <taxon>Viridiplantae</taxon>
        <taxon>Streptophyta</taxon>
        <taxon>Embryophyta</taxon>
        <taxon>Tracheophyta</taxon>
        <taxon>Spermatophyta</taxon>
        <taxon>Magnoliopsida</taxon>
        <taxon>eudicotyledons</taxon>
        <taxon>Gunneridae</taxon>
        <taxon>Pentapetalae</taxon>
        <taxon>asterids</taxon>
        <taxon>lamiids</taxon>
        <taxon>Solanales</taxon>
        <taxon>Solanaceae</taxon>
        <taxon>Solanoideae</taxon>
        <taxon>Hyoscyameae</taxon>
        <taxon>Anisodus</taxon>
    </lineage>
</organism>
<protein>
    <submittedName>
        <fullName evidence="2">Uncharacterized protein</fullName>
    </submittedName>
</protein>
<feature type="compositionally biased region" description="Polar residues" evidence="1">
    <location>
        <begin position="1"/>
        <end position="11"/>
    </location>
</feature>
<reference evidence="2" key="1">
    <citation type="submission" date="2023-12" db="EMBL/GenBank/DDBJ databases">
        <title>Genome assembly of Anisodus tanguticus.</title>
        <authorList>
            <person name="Wang Y.-J."/>
        </authorList>
    </citation>
    <scope>NUCLEOTIDE SEQUENCE</scope>
    <source>
        <strain evidence="2">KB-2021</strain>
        <tissue evidence="2">Leaf</tissue>
    </source>
</reference>
<evidence type="ECO:0000313" key="2">
    <source>
        <dbReference type="EMBL" id="KAK4337582.1"/>
    </source>
</evidence>
<dbReference type="AlphaFoldDB" id="A0AAE1UNT1"/>
<accession>A0AAE1UNT1</accession>
<evidence type="ECO:0000313" key="3">
    <source>
        <dbReference type="Proteomes" id="UP001291623"/>
    </source>
</evidence>
<dbReference type="Proteomes" id="UP001291623">
    <property type="component" value="Unassembled WGS sequence"/>
</dbReference>
<evidence type="ECO:0000256" key="1">
    <source>
        <dbReference type="SAM" id="MobiDB-lite"/>
    </source>
</evidence>